<proteinExistence type="predicted"/>
<protein>
    <recommendedName>
        <fullName evidence="5">Guanylate cyclase domain-containing protein</fullName>
    </recommendedName>
</protein>
<dbReference type="KEGG" id="amur:ADH66_19150"/>
<dbReference type="InterPro" id="IPR029787">
    <property type="entry name" value="Nucleotide_cyclase"/>
</dbReference>
<dbReference type="AlphaFoldDB" id="A0A1Z2XVV7"/>
<reference evidence="2 4" key="3">
    <citation type="submission" date="2020-11" db="EMBL/GenBank/DDBJ databases">
        <title>Closed and high quality bacterial genomes of the OMM12 community.</title>
        <authorList>
            <person name="Marbouty M."/>
            <person name="Lamy-Besnier Q."/>
            <person name="Debarbieux L."/>
            <person name="Koszul R."/>
        </authorList>
    </citation>
    <scope>NUCLEOTIDE SEQUENCE [LARGE SCALE GENOMIC DNA]</scope>
    <source>
        <strain evidence="2 4">KB18</strain>
    </source>
</reference>
<evidence type="ECO:0000313" key="4">
    <source>
        <dbReference type="Proteomes" id="UP000596035"/>
    </source>
</evidence>
<accession>A0A1Z2XVV7</accession>
<reference evidence="1" key="1">
    <citation type="journal article" date="2017" name="Genome Announc.">
        <title>High-Quality Whole-Genome Sequences of the Oligo-Mouse-Microbiota Bacterial Community.</title>
        <authorList>
            <person name="Garzetti D."/>
            <person name="Brugiroux S."/>
            <person name="Bunk B."/>
            <person name="Pukall R."/>
            <person name="McCoy K.D."/>
            <person name="Macpherson A.J."/>
            <person name="Stecher B."/>
        </authorList>
    </citation>
    <scope>NUCLEOTIDE SEQUENCE</scope>
    <source>
        <strain evidence="1">KB18</strain>
    </source>
</reference>
<dbReference type="SUPFAM" id="SSF55073">
    <property type="entry name" value="Nucleotide cyclase"/>
    <property type="match status" value="1"/>
</dbReference>
<dbReference type="EMBL" id="CP021422">
    <property type="protein sequence ID" value="ASB42570.1"/>
    <property type="molecule type" value="Genomic_DNA"/>
</dbReference>
<dbReference type="EMBL" id="CP065321">
    <property type="protein sequence ID" value="QQR31867.1"/>
    <property type="molecule type" value="Genomic_DNA"/>
</dbReference>
<dbReference type="Proteomes" id="UP000196710">
    <property type="component" value="Chromosome"/>
</dbReference>
<evidence type="ECO:0008006" key="5">
    <source>
        <dbReference type="Google" id="ProtNLM"/>
    </source>
</evidence>
<organism evidence="2 4">
    <name type="scientific">Acutalibacter muris</name>
    <dbReference type="NCBI Taxonomy" id="1796620"/>
    <lineage>
        <taxon>Bacteria</taxon>
        <taxon>Bacillati</taxon>
        <taxon>Bacillota</taxon>
        <taxon>Clostridia</taxon>
        <taxon>Eubacteriales</taxon>
        <taxon>Acutalibacteraceae</taxon>
        <taxon>Acutalibacter</taxon>
    </lineage>
</organism>
<keyword evidence="3" id="KW-1185">Reference proteome</keyword>
<dbReference type="Proteomes" id="UP000596035">
    <property type="component" value="Chromosome"/>
</dbReference>
<reference evidence="3" key="2">
    <citation type="submission" date="2017-05" db="EMBL/GenBank/DDBJ databases">
        <title>Improved OligoMM genomes.</title>
        <authorList>
            <person name="Garzetti D."/>
        </authorList>
    </citation>
    <scope>NUCLEOTIDE SEQUENCE [LARGE SCALE GENOMIC DNA]</scope>
    <source>
        <strain evidence="3">KB18</strain>
    </source>
</reference>
<evidence type="ECO:0000313" key="2">
    <source>
        <dbReference type="EMBL" id="QQR31867.1"/>
    </source>
</evidence>
<evidence type="ECO:0000313" key="1">
    <source>
        <dbReference type="EMBL" id="ASB42570.1"/>
    </source>
</evidence>
<dbReference type="RefSeq" id="WP_066537488.1">
    <property type="nucleotide sequence ID" value="NZ_CP021422.1"/>
</dbReference>
<gene>
    <name evidence="1" type="ORF">ADH66_19150</name>
    <name evidence="2" type="ORF">I5Q82_09580</name>
</gene>
<sequence>MERAVVTFIDILGFKNLVDSKSEHEMHEILSLFHKFNKETPFSEFIPKDSILSKELSETIKTIFFSDSVVRIRYAPNYEKSNACDGLYMCILEKELISLAEIQFELLKKGILIRGGITIGNISYNSQTNQLFGKAMNRAYELESKIANYPRIVIDPTFSNVYSRSIDFVESPICIDSEMLFSVDCFNEREAKLLLCDIERYSNLRSEVIERMQREMVLQKDMLKDCRKAIIEMLLQSVRNMRISPCDPPSEHLFKIQDIKIFGKYAWLANRFNASIDSWVKVKDVVGDNIEFPEKIHLRDFQWTDSQLELDDRLFANIPDVYQVENL</sequence>
<evidence type="ECO:0000313" key="3">
    <source>
        <dbReference type="Proteomes" id="UP000196710"/>
    </source>
</evidence>
<name>A0A1Z2XVV7_9FIRM</name>